<dbReference type="EMBL" id="BX908798">
    <property type="protein sequence ID" value="CAF23671.1"/>
    <property type="molecule type" value="Genomic_DNA"/>
</dbReference>
<proteinExistence type="predicted"/>
<dbReference type="GO" id="GO:0015035">
    <property type="term" value="F:protein-disulfide reductase activity"/>
    <property type="evidence" value="ECO:0007669"/>
    <property type="project" value="TreeGrafter"/>
</dbReference>
<keyword evidence="3" id="KW-1185">Reference proteome</keyword>
<dbReference type="InterPro" id="IPR013766">
    <property type="entry name" value="Thioredoxin_domain"/>
</dbReference>
<dbReference type="GO" id="GO:0005737">
    <property type="term" value="C:cytoplasm"/>
    <property type="evidence" value="ECO:0007669"/>
    <property type="project" value="TreeGrafter"/>
</dbReference>
<name>Q6MCM8_PARUW</name>
<dbReference type="PANTHER" id="PTHR45663">
    <property type="entry name" value="GEO12009P1"/>
    <property type="match status" value="1"/>
</dbReference>
<dbReference type="PROSITE" id="PS51352">
    <property type="entry name" value="THIOREDOXIN_2"/>
    <property type="match status" value="1"/>
</dbReference>
<sequence>MKVLNYLLCLFICLTALVYSEIKSVKDKICCDLNASSIVEVTQDNFKQLIFPEKPVILMIYAEWCGCCCRFQPILETFSESFKESIRFAKLNYDEETDLADSFDINYFPTFIFIDSGIVMDKTDEIDTQEELESQIFAWINQLN</sequence>
<gene>
    <name evidence="2" type="ORF">PC_RS04565</name>
</gene>
<accession>Q6MCM8</accession>
<organism evidence="2 3">
    <name type="scientific">Protochlamydia amoebophila (strain UWE25)</name>
    <dbReference type="NCBI Taxonomy" id="264201"/>
    <lineage>
        <taxon>Bacteria</taxon>
        <taxon>Pseudomonadati</taxon>
        <taxon>Chlamydiota</taxon>
        <taxon>Chlamydiia</taxon>
        <taxon>Parachlamydiales</taxon>
        <taxon>Parachlamydiaceae</taxon>
        <taxon>Candidatus Protochlamydia</taxon>
    </lineage>
</organism>
<dbReference type="InterPro" id="IPR036249">
    <property type="entry name" value="Thioredoxin-like_sf"/>
</dbReference>
<dbReference type="Pfam" id="PF00085">
    <property type="entry name" value="Thioredoxin"/>
    <property type="match status" value="1"/>
</dbReference>
<dbReference type="RefSeq" id="WP_011175497.1">
    <property type="nucleotide sequence ID" value="NC_005861.2"/>
</dbReference>
<feature type="domain" description="Thioredoxin" evidence="1">
    <location>
        <begin position="10"/>
        <end position="144"/>
    </location>
</feature>
<dbReference type="STRING" id="264201.pc0947"/>
<dbReference type="Proteomes" id="UP000000529">
    <property type="component" value="Chromosome"/>
</dbReference>
<evidence type="ECO:0000259" key="1">
    <source>
        <dbReference type="PROSITE" id="PS51352"/>
    </source>
</evidence>
<dbReference type="OrthoDB" id="530955at2"/>
<dbReference type="HOGENOM" id="CLU_090389_10_3_0"/>
<dbReference type="CDD" id="cd02947">
    <property type="entry name" value="TRX_family"/>
    <property type="match status" value="1"/>
</dbReference>
<evidence type="ECO:0000313" key="3">
    <source>
        <dbReference type="Proteomes" id="UP000000529"/>
    </source>
</evidence>
<reference evidence="2 3" key="1">
    <citation type="journal article" date="2004" name="Science">
        <title>Illuminating the evolutionary history of chlamydiae.</title>
        <authorList>
            <person name="Horn M."/>
            <person name="Collingro A."/>
            <person name="Schmitz-Esser S."/>
            <person name="Beier C.L."/>
            <person name="Purkhold U."/>
            <person name="Fartmann B."/>
            <person name="Brandt P."/>
            <person name="Nyakatura G.J."/>
            <person name="Droege M."/>
            <person name="Frishman D."/>
            <person name="Rattei T."/>
            <person name="Mewes H."/>
            <person name="Wagner M."/>
        </authorList>
    </citation>
    <scope>NUCLEOTIDE SEQUENCE [LARGE SCALE GENOMIC DNA]</scope>
    <source>
        <strain evidence="2 3">UWE25</strain>
    </source>
</reference>
<dbReference type="eggNOG" id="COG0526">
    <property type="taxonomic scope" value="Bacteria"/>
</dbReference>
<evidence type="ECO:0000313" key="2">
    <source>
        <dbReference type="EMBL" id="CAF23671.1"/>
    </source>
</evidence>
<dbReference type="AlphaFoldDB" id="Q6MCM8"/>
<dbReference type="Gene3D" id="3.40.30.10">
    <property type="entry name" value="Glutaredoxin"/>
    <property type="match status" value="1"/>
</dbReference>
<dbReference type="PANTHER" id="PTHR45663:SF11">
    <property type="entry name" value="GEO12009P1"/>
    <property type="match status" value="1"/>
</dbReference>
<protein>
    <recommendedName>
        <fullName evidence="1">Thioredoxin domain-containing protein</fullName>
    </recommendedName>
</protein>
<dbReference type="KEGG" id="pcu:PC_RS04565"/>
<dbReference type="SUPFAM" id="SSF52833">
    <property type="entry name" value="Thioredoxin-like"/>
    <property type="match status" value="1"/>
</dbReference>